<comment type="function">
    <text evidence="15">Major role in the synthesis of nucleoside triphosphates other than ATP. The ATP gamma phosphate is transferred to the NDP beta phosphate via a ping-pong mechanism, using a phosphorylated active-site intermediate. Shows the highest specificity towards GDP.</text>
</comment>
<feature type="binding site" evidence="16">
    <location>
        <position position="144"/>
    </location>
    <ligand>
        <name>ATP</name>
        <dbReference type="ChEBI" id="CHEBI:30616"/>
    </ligand>
</feature>
<evidence type="ECO:0000259" key="18">
    <source>
        <dbReference type="SMART" id="SM00562"/>
    </source>
</evidence>
<evidence type="ECO:0000256" key="3">
    <source>
        <dbReference type="ARBA" id="ARBA00001946"/>
    </source>
</evidence>
<evidence type="ECO:0000256" key="11">
    <source>
        <dbReference type="ARBA" id="ARBA00022777"/>
    </source>
</evidence>
<evidence type="ECO:0000256" key="8">
    <source>
        <dbReference type="ARBA" id="ARBA00022679"/>
    </source>
</evidence>
<keyword evidence="9" id="KW-0479">Metal-binding</keyword>
<keyword evidence="8" id="KW-0808">Transferase</keyword>
<evidence type="ECO:0000256" key="6">
    <source>
        <dbReference type="ARBA" id="ARBA00011643"/>
    </source>
</evidence>
<keyword evidence="11" id="KW-0418">Kinase</keyword>
<feature type="binding site" evidence="16">
    <location>
        <position position="189"/>
    </location>
    <ligand>
        <name>ATP</name>
        <dbReference type="ChEBI" id="CHEBI:30616"/>
    </ligand>
</feature>
<comment type="similarity">
    <text evidence="5 16 17">Belongs to the NDK family.</text>
</comment>
<dbReference type="InterPro" id="IPR036850">
    <property type="entry name" value="NDK-like_dom_sf"/>
</dbReference>
<reference evidence="19 20" key="1">
    <citation type="submission" date="2024-11" db="EMBL/GenBank/DDBJ databases">
        <title>A near-complete genome assembly of Cinchona calisaya.</title>
        <authorList>
            <person name="Lian D.C."/>
            <person name="Zhao X.W."/>
            <person name="Wei L."/>
        </authorList>
    </citation>
    <scope>NUCLEOTIDE SEQUENCE [LARGE SCALE GENOMIC DNA]</scope>
    <source>
        <tissue evidence="19">Nenye</tissue>
    </source>
</reference>
<dbReference type="Gene3D" id="1.25.40.10">
    <property type="entry name" value="Tetratricopeptide repeat domain"/>
    <property type="match status" value="1"/>
</dbReference>
<dbReference type="GO" id="GO:0005524">
    <property type="term" value="F:ATP binding"/>
    <property type="evidence" value="ECO:0007669"/>
    <property type="project" value="UniProtKB-KW"/>
</dbReference>
<dbReference type="GO" id="GO:0009117">
    <property type="term" value="P:nucleotide metabolic process"/>
    <property type="evidence" value="ECO:0007669"/>
    <property type="project" value="UniProtKB-KW"/>
</dbReference>
<evidence type="ECO:0000256" key="13">
    <source>
        <dbReference type="ARBA" id="ARBA00022842"/>
    </source>
</evidence>
<proteinExistence type="inferred from homology"/>
<evidence type="ECO:0000256" key="15">
    <source>
        <dbReference type="ARBA" id="ARBA00058621"/>
    </source>
</evidence>
<evidence type="ECO:0000256" key="1">
    <source>
        <dbReference type="ARBA" id="ARBA00000082"/>
    </source>
</evidence>
<dbReference type="InterPro" id="IPR011990">
    <property type="entry name" value="TPR-like_helical_dom_sf"/>
</dbReference>
<dbReference type="InterPro" id="IPR034907">
    <property type="entry name" value="NDK-like_dom"/>
</dbReference>
<dbReference type="EC" id="2.7.4.6" evidence="7"/>
<feature type="binding site" evidence="16">
    <location>
        <position position="172"/>
    </location>
    <ligand>
        <name>ATP</name>
        <dbReference type="ChEBI" id="CHEBI:30616"/>
    </ligand>
</feature>
<comment type="subunit">
    <text evidence="6">Homohexamer.</text>
</comment>
<evidence type="ECO:0000256" key="5">
    <source>
        <dbReference type="ARBA" id="ARBA00008142"/>
    </source>
</evidence>
<evidence type="ECO:0000256" key="14">
    <source>
        <dbReference type="ARBA" id="ARBA00023080"/>
    </source>
</evidence>
<dbReference type="EMBL" id="JBJUIK010000016">
    <property type="protein sequence ID" value="KAL3499220.1"/>
    <property type="molecule type" value="Genomic_DNA"/>
</dbReference>
<keyword evidence="13" id="KW-0460">Magnesium</keyword>
<evidence type="ECO:0000256" key="9">
    <source>
        <dbReference type="ARBA" id="ARBA00022723"/>
    </source>
</evidence>
<dbReference type="HAMAP" id="MF_00451">
    <property type="entry name" value="NDP_kinase"/>
    <property type="match status" value="1"/>
</dbReference>
<feature type="binding site" evidence="16">
    <location>
        <position position="199"/>
    </location>
    <ligand>
        <name>ATP</name>
        <dbReference type="ChEBI" id="CHEBI:30616"/>
    </ligand>
</feature>
<comment type="caution">
    <text evidence="19">The sequence shown here is derived from an EMBL/GenBank/DDBJ whole genome shotgun (WGS) entry which is preliminary data.</text>
</comment>
<dbReference type="PROSITE" id="PS00469">
    <property type="entry name" value="NDPK"/>
    <property type="match status" value="1"/>
</dbReference>
<feature type="domain" description="Nucleoside diphosphate kinase-like" evidence="18">
    <location>
        <begin position="88"/>
        <end position="225"/>
    </location>
</feature>
<dbReference type="FunFam" id="3.30.70.141:FF:000005">
    <property type="entry name" value="Nucleoside diphosphate kinase"/>
    <property type="match status" value="1"/>
</dbReference>
<evidence type="ECO:0000256" key="4">
    <source>
        <dbReference type="ARBA" id="ARBA00004456"/>
    </source>
</evidence>
<dbReference type="PRINTS" id="PR01243">
    <property type="entry name" value="NUCDPKINASE"/>
</dbReference>
<keyword evidence="10" id="KW-0547">Nucleotide-binding</keyword>
<dbReference type="PROSITE" id="PS51374">
    <property type="entry name" value="NDPK_LIKE"/>
    <property type="match status" value="1"/>
</dbReference>
<dbReference type="NCBIfam" id="NF001908">
    <property type="entry name" value="PRK00668.1"/>
    <property type="match status" value="1"/>
</dbReference>
<comment type="cofactor">
    <cofactor evidence="3">
        <name>Mg(2+)</name>
        <dbReference type="ChEBI" id="CHEBI:18420"/>
    </cofactor>
</comment>
<dbReference type="CDD" id="cd04413">
    <property type="entry name" value="NDPk_I"/>
    <property type="match status" value="1"/>
</dbReference>
<feature type="active site" description="Pros-phosphohistidine intermediate" evidence="16">
    <location>
        <position position="202"/>
    </location>
</feature>
<dbReference type="InterPro" id="IPR023005">
    <property type="entry name" value="Nucleoside_diP_kinase_AS"/>
</dbReference>
<evidence type="ECO:0000256" key="10">
    <source>
        <dbReference type="ARBA" id="ARBA00022741"/>
    </source>
</evidence>
<dbReference type="PANTHER" id="PTHR37381:SF1">
    <property type="entry name" value="PENTATRICOPEPTIDE REPEAT (PPR) SUPERFAMILY PROTEIN"/>
    <property type="match status" value="1"/>
</dbReference>
<evidence type="ECO:0000256" key="17">
    <source>
        <dbReference type="RuleBase" id="RU004011"/>
    </source>
</evidence>
<protein>
    <recommendedName>
        <fullName evidence="7">nucleoside-diphosphate kinase</fullName>
        <ecNumber evidence="7">2.7.4.6</ecNumber>
    </recommendedName>
</protein>
<evidence type="ECO:0000256" key="12">
    <source>
        <dbReference type="ARBA" id="ARBA00022840"/>
    </source>
</evidence>
<name>A0ABD2XY50_9GENT</name>
<comment type="catalytic activity">
    <reaction evidence="1">
        <text>a 2'-deoxyribonucleoside 5'-diphosphate + ATP = a 2'-deoxyribonucleoside 5'-triphosphate + ADP</text>
        <dbReference type="Rhea" id="RHEA:44640"/>
        <dbReference type="ChEBI" id="CHEBI:30616"/>
        <dbReference type="ChEBI" id="CHEBI:61560"/>
        <dbReference type="ChEBI" id="CHEBI:73316"/>
        <dbReference type="ChEBI" id="CHEBI:456216"/>
        <dbReference type="EC" id="2.7.4.6"/>
    </reaction>
</comment>
<gene>
    <name evidence="19" type="ORF">ACH5RR_038313</name>
</gene>
<accession>A0ABD2XY50</accession>
<dbReference type="GO" id="GO:0004550">
    <property type="term" value="F:nucleoside diphosphate kinase activity"/>
    <property type="evidence" value="ECO:0007669"/>
    <property type="project" value="UniProtKB-EC"/>
</dbReference>
<keyword evidence="14" id="KW-0546">Nucleotide metabolism</keyword>
<dbReference type="Pfam" id="PF00334">
    <property type="entry name" value="NDK"/>
    <property type="match status" value="1"/>
</dbReference>
<dbReference type="InterPro" id="IPR001564">
    <property type="entry name" value="Nucleoside_diP_kinase"/>
</dbReference>
<evidence type="ECO:0000256" key="16">
    <source>
        <dbReference type="PROSITE-ProRule" id="PRU00706"/>
    </source>
</evidence>
<keyword evidence="12" id="KW-0067">ATP-binding</keyword>
<dbReference type="GO" id="GO:0009543">
    <property type="term" value="C:chloroplast thylakoid lumen"/>
    <property type="evidence" value="ECO:0007669"/>
    <property type="project" value="UniProtKB-SubCell"/>
</dbReference>
<dbReference type="Proteomes" id="UP001630127">
    <property type="component" value="Unassembled WGS sequence"/>
</dbReference>
<comment type="catalytic activity">
    <reaction evidence="2">
        <text>a ribonucleoside 5'-diphosphate + ATP = a ribonucleoside 5'-triphosphate + ADP</text>
        <dbReference type="Rhea" id="RHEA:18113"/>
        <dbReference type="ChEBI" id="CHEBI:30616"/>
        <dbReference type="ChEBI" id="CHEBI:57930"/>
        <dbReference type="ChEBI" id="CHEBI:61557"/>
        <dbReference type="ChEBI" id="CHEBI:456216"/>
        <dbReference type="EC" id="2.7.4.6"/>
    </reaction>
</comment>
<feature type="binding site" evidence="16">
    <location>
        <position position="178"/>
    </location>
    <ligand>
        <name>ATP</name>
        <dbReference type="ChEBI" id="CHEBI:30616"/>
    </ligand>
</feature>
<comment type="subcellular location">
    <subcellularLocation>
        <location evidence="4">Plastid</location>
        <location evidence="4">Chloroplast thylakoid lumen</location>
    </subcellularLocation>
</comment>
<evidence type="ECO:0000256" key="2">
    <source>
        <dbReference type="ARBA" id="ARBA00000937"/>
    </source>
</evidence>
<evidence type="ECO:0000256" key="7">
    <source>
        <dbReference type="ARBA" id="ARBA00012966"/>
    </source>
</evidence>
<evidence type="ECO:0000313" key="19">
    <source>
        <dbReference type="EMBL" id="KAL3499220.1"/>
    </source>
</evidence>
<keyword evidence="20" id="KW-1185">Reference proteome</keyword>
<dbReference type="Gene3D" id="3.30.70.141">
    <property type="entry name" value="Nucleoside diphosphate kinase-like domain"/>
    <property type="match status" value="1"/>
</dbReference>
<sequence>MSSGICRSAARAARTLLLTSTKQSSRAFSEGRAAAAAAAVSLRGKASSLATYGRVDSGNASKNWISGLLALPAAAYMLTEQEAHAAEFERTFIAIKPDGVQRGLIAEIISRFERKGFKLVAIKVVVPSKEFAQKHYHDLKERPFFNGLCDFLSSGPVIAMVWEGEGVIKYGRKLIGATDPQKSEPGTIRGDLAVEVGRNIIHGSDGPETAKDEINLWFKPDELGSFNESSLPANGEVLVSSELLDEELLNWVSAAEDAAQVLDRITERTDRTSGVVSCSDCCLIISAAIDRGNADLALSVFSAMRSSFDSSDGGWKGHSVERWKWSRPDVNTYILLVQGLASSLRVSDALRVINSVCRVRVSPSEEVPFGKVVRCPTCMVALAVSQPQDGIQIASCSKCRYQYELVSGTICNIESEEISMDVPAWKRGLRFLQIVKQNIPAAVHSIVVETPSGMARTHRFATETVDLPAQEGERVTIALAAPTTVYREVGPLKFSPKVPNFFPGEPMCLTNHTDGRESPLLRAPAKDKGTSLMSPSVLFPLLAVLASGDAASGIIDPNLPQLILIAAASSLALGATMNSLVFPQLSKLPLRLVDVLAIKQQLLSQYDVLQSRIRQLKQAAENEVWMLARMCQLENKIFAIGEPSYRARRSRVKRVREGLQSSLKKRIELIESYARISSMIEIEVEMDSDVLAAEAVTNVENIAQQIQQIMEIENLEEKWRLQAAANDEAERLLSTEPASAEQVVDR</sequence>
<dbReference type="AlphaFoldDB" id="A0ABD2XY50"/>
<dbReference type="GO" id="GO:0046872">
    <property type="term" value="F:metal ion binding"/>
    <property type="evidence" value="ECO:0007669"/>
    <property type="project" value="UniProtKB-KW"/>
</dbReference>
<dbReference type="SMART" id="SM00562">
    <property type="entry name" value="NDK"/>
    <property type="match status" value="1"/>
</dbReference>
<organism evidence="19 20">
    <name type="scientific">Cinchona calisaya</name>
    <dbReference type="NCBI Taxonomy" id="153742"/>
    <lineage>
        <taxon>Eukaryota</taxon>
        <taxon>Viridiplantae</taxon>
        <taxon>Streptophyta</taxon>
        <taxon>Embryophyta</taxon>
        <taxon>Tracheophyta</taxon>
        <taxon>Spermatophyta</taxon>
        <taxon>Magnoliopsida</taxon>
        <taxon>eudicotyledons</taxon>
        <taxon>Gunneridae</taxon>
        <taxon>Pentapetalae</taxon>
        <taxon>asterids</taxon>
        <taxon>lamiids</taxon>
        <taxon>Gentianales</taxon>
        <taxon>Rubiaceae</taxon>
        <taxon>Cinchonoideae</taxon>
        <taxon>Cinchoneae</taxon>
        <taxon>Cinchona</taxon>
    </lineage>
</organism>
<dbReference type="SUPFAM" id="SSF54919">
    <property type="entry name" value="Nucleoside diphosphate kinase, NDK"/>
    <property type="match status" value="1"/>
</dbReference>
<feature type="binding site" evidence="16">
    <location>
        <position position="96"/>
    </location>
    <ligand>
        <name>ATP</name>
        <dbReference type="ChEBI" id="CHEBI:30616"/>
    </ligand>
</feature>
<evidence type="ECO:0000313" key="20">
    <source>
        <dbReference type="Proteomes" id="UP001630127"/>
    </source>
</evidence>
<dbReference type="PANTHER" id="PTHR37381">
    <property type="entry name" value="PENTATRICOPEPTIDE REPEAT (PPR) SUPERFAMILY PROTEIN"/>
    <property type="match status" value="1"/>
</dbReference>